<evidence type="ECO:0000256" key="3">
    <source>
        <dbReference type="ARBA" id="ARBA00022989"/>
    </source>
</evidence>
<accession>A0A1A8T7U7</accession>
<dbReference type="AlphaFoldDB" id="A0A1A8T7U7"/>
<dbReference type="OrthoDB" id="7021192at2"/>
<evidence type="ECO:0000256" key="1">
    <source>
        <dbReference type="ARBA" id="ARBA00022475"/>
    </source>
</evidence>
<dbReference type="EMBL" id="FLOB01000002">
    <property type="protein sequence ID" value="SBS28673.1"/>
    <property type="molecule type" value="Genomic_DNA"/>
</dbReference>
<keyword evidence="1" id="KW-1003">Cell membrane</keyword>
<evidence type="ECO:0000313" key="6">
    <source>
        <dbReference type="EMBL" id="SBS28673.1"/>
    </source>
</evidence>
<evidence type="ECO:0000256" key="2">
    <source>
        <dbReference type="ARBA" id="ARBA00022692"/>
    </source>
</evidence>
<proteinExistence type="predicted"/>
<reference evidence="6 7" key="1">
    <citation type="submission" date="2016-06" db="EMBL/GenBank/DDBJ databases">
        <authorList>
            <person name="Kjaerup R.B."/>
            <person name="Dalgaard T.S."/>
            <person name="Juul-Madsen H.R."/>
        </authorList>
    </citation>
    <scope>NUCLEOTIDE SEQUENCE [LARGE SCALE GENOMIC DNA]</scope>
    <source>
        <strain evidence="6 7">CECT 8886</strain>
    </source>
</reference>
<feature type="transmembrane region" description="Helical" evidence="5">
    <location>
        <begin position="12"/>
        <end position="33"/>
    </location>
</feature>
<gene>
    <name evidence="6" type="ORF">MSP8886_01270</name>
</gene>
<dbReference type="Pfam" id="PF07869">
    <property type="entry name" value="DUF1656"/>
    <property type="match status" value="1"/>
</dbReference>
<sequence>MLQAVVLGGLEFSPLVVYCPIAFLMAACTRFVLHRLDWHDRIWKVAWFEVSLFVCYLALTVYLLGGRFSQ</sequence>
<evidence type="ECO:0000256" key="5">
    <source>
        <dbReference type="SAM" id="Phobius"/>
    </source>
</evidence>
<name>A0A1A8T7U7_9GAMM</name>
<evidence type="ECO:0008006" key="8">
    <source>
        <dbReference type="Google" id="ProtNLM"/>
    </source>
</evidence>
<organism evidence="6 7">
    <name type="scientific">Marinomonas spartinae</name>
    <dbReference type="NCBI Taxonomy" id="1792290"/>
    <lineage>
        <taxon>Bacteria</taxon>
        <taxon>Pseudomonadati</taxon>
        <taxon>Pseudomonadota</taxon>
        <taxon>Gammaproteobacteria</taxon>
        <taxon>Oceanospirillales</taxon>
        <taxon>Oceanospirillaceae</taxon>
        <taxon>Marinomonas</taxon>
    </lineage>
</organism>
<evidence type="ECO:0000313" key="7">
    <source>
        <dbReference type="Proteomes" id="UP000092544"/>
    </source>
</evidence>
<dbReference type="Proteomes" id="UP000092544">
    <property type="component" value="Unassembled WGS sequence"/>
</dbReference>
<keyword evidence="3 5" id="KW-1133">Transmembrane helix</keyword>
<dbReference type="STRING" id="1792290.MSP8886_01270"/>
<evidence type="ECO:0000256" key="4">
    <source>
        <dbReference type="ARBA" id="ARBA00023136"/>
    </source>
</evidence>
<dbReference type="InterPro" id="IPR012451">
    <property type="entry name" value="DUF1656"/>
</dbReference>
<protein>
    <recommendedName>
        <fullName evidence="8">DUF1656 domain-containing protein</fullName>
    </recommendedName>
</protein>
<keyword evidence="7" id="KW-1185">Reference proteome</keyword>
<keyword evidence="4 5" id="KW-0472">Membrane</keyword>
<dbReference type="RefSeq" id="WP_067013835.1">
    <property type="nucleotide sequence ID" value="NZ_FLOB01000002.1"/>
</dbReference>
<keyword evidence="2 5" id="KW-0812">Transmembrane</keyword>
<feature type="transmembrane region" description="Helical" evidence="5">
    <location>
        <begin position="45"/>
        <end position="65"/>
    </location>
</feature>